<keyword evidence="2" id="KW-0472">Membrane</keyword>
<organism evidence="3 4">
    <name type="scientific">Natronocalculus amylovorans</name>
    <dbReference type="NCBI Taxonomy" id="2917812"/>
    <lineage>
        <taxon>Archaea</taxon>
        <taxon>Methanobacteriati</taxon>
        <taxon>Methanobacteriota</taxon>
        <taxon>Stenosarchaea group</taxon>
        <taxon>Halobacteria</taxon>
        <taxon>Halobacteriales</taxon>
        <taxon>Haloferacaceae</taxon>
        <taxon>Natronocalculus</taxon>
    </lineage>
</organism>
<proteinExistence type="predicted"/>
<evidence type="ECO:0000313" key="3">
    <source>
        <dbReference type="EMBL" id="MCL9816355.1"/>
    </source>
</evidence>
<keyword evidence="2" id="KW-0812">Transmembrane</keyword>
<dbReference type="AlphaFoldDB" id="A0AAE3K8B9"/>
<dbReference type="RefSeq" id="WP_250583337.1">
    <property type="nucleotide sequence ID" value="NZ_JAKRVX010000002.1"/>
</dbReference>
<feature type="region of interest" description="Disordered" evidence="1">
    <location>
        <begin position="1"/>
        <end position="33"/>
    </location>
</feature>
<reference evidence="3" key="2">
    <citation type="submission" date="2022-02" db="EMBL/GenBank/DDBJ databases">
        <authorList>
            <person name="Elcheninov A.G."/>
            <person name="Sorokin D.Y."/>
            <person name="Kublanov I.V."/>
        </authorList>
    </citation>
    <scope>NUCLEOTIDE SEQUENCE</scope>
    <source>
        <strain evidence="3">AArc-St2</strain>
    </source>
</reference>
<feature type="transmembrane region" description="Helical" evidence="2">
    <location>
        <begin position="41"/>
        <end position="61"/>
    </location>
</feature>
<dbReference type="Pfam" id="PF25932">
    <property type="entry name" value="DUF7977"/>
    <property type="match status" value="1"/>
</dbReference>
<dbReference type="InterPro" id="IPR058283">
    <property type="entry name" value="DUF7977"/>
</dbReference>
<evidence type="ECO:0000313" key="4">
    <source>
        <dbReference type="Proteomes" id="UP001203207"/>
    </source>
</evidence>
<comment type="caution">
    <text evidence="3">The sequence shown here is derived from an EMBL/GenBank/DDBJ whole genome shotgun (WGS) entry which is preliminary data.</text>
</comment>
<reference evidence="3" key="1">
    <citation type="journal article" date="2022" name="Syst. Appl. Microbiol.">
        <title>Natronocalculus amylovorans gen. nov., sp. nov., and Natranaeroarchaeum aerophilus sp. nov., dominant culturable amylolytic natronoarchaea from hypersaline soda lakes in southwestern Siberia.</title>
        <authorList>
            <person name="Sorokin D.Y."/>
            <person name="Elcheninov A.G."/>
            <person name="Khizhniak T.V."/>
            <person name="Koenen M."/>
            <person name="Bale N.J."/>
            <person name="Damste J.S.S."/>
            <person name="Kublanov I.V."/>
        </authorList>
    </citation>
    <scope>NUCLEOTIDE SEQUENCE</scope>
    <source>
        <strain evidence="3">AArc-St2</strain>
    </source>
</reference>
<dbReference type="EMBL" id="JAKRVX010000002">
    <property type="protein sequence ID" value="MCL9816355.1"/>
    <property type="molecule type" value="Genomic_DNA"/>
</dbReference>
<name>A0AAE3K8B9_9EURY</name>
<evidence type="ECO:0000256" key="1">
    <source>
        <dbReference type="SAM" id="MobiDB-lite"/>
    </source>
</evidence>
<gene>
    <name evidence="3" type="ORF">AArcSt2_05290</name>
</gene>
<accession>A0AAE3K8B9</accession>
<dbReference type="Proteomes" id="UP001203207">
    <property type="component" value="Unassembled WGS sequence"/>
</dbReference>
<sequence>MSTDETDGETYTHRPGSIDNEQSDEDPFTEPEPSGFGAQGWVLVAAVVICFLVIPGVIYLFPAAPTQLGWTFFATFLVLPLIPAVLLGVIAVWSMTAAT</sequence>
<evidence type="ECO:0000256" key="2">
    <source>
        <dbReference type="SAM" id="Phobius"/>
    </source>
</evidence>
<keyword evidence="2" id="KW-1133">Transmembrane helix</keyword>
<protein>
    <submittedName>
        <fullName evidence="3">Uncharacterized protein</fullName>
    </submittedName>
</protein>
<keyword evidence="4" id="KW-1185">Reference proteome</keyword>
<feature type="transmembrane region" description="Helical" evidence="2">
    <location>
        <begin position="68"/>
        <end position="93"/>
    </location>
</feature>